<name>A0A2U0SFN5_9SPHN</name>
<comment type="caution">
    <text evidence="2">The sequence shown here is derived from an EMBL/GenBank/DDBJ whole genome shotgun (WGS) entry which is preliminary data.</text>
</comment>
<evidence type="ECO:0000256" key="1">
    <source>
        <dbReference type="SAM" id="Phobius"/>
    </source>
</evidence>
<sequence length="473" mass="53265">MNVAGEPLKQDENRSSRASRVGLWVEWSFAIIVLIALMRVMWILYYDGYFPQPFFYVPGDIWMDWFNTAYWAHNRGAYDSWMTIYPPLSFVLLRLFGKASCYAAASGLEMRDCDWVGIASIHALYIFDIVLIGRMFWKIDPKTSLPRSFALSAGMPMFYGLERGNLILFCLAFVALGMGPLLRSARLRWFFLALAVNLKVYTVTIVASLLLRRKWLAFEGCALAIACVYLVTYAILGEGTLFEIVRNITEFSGGFQSASVLDIWYPSTYIPLESLFGGGGFPITAVIGSRIAENGIIAIKIVRTSAQAILLLAAFATWLRPEKVPPFRAAMFALSLALITSEAGGYTQTLIILLIFMERWEGICRPFAMVICYIACIPGEIILDSIPTIISYSYLAGRPVFVDFGIGLGMFVRPLLNMLAPVSIALFTIRTVWIDIRDDGWSLRWRHRADAAFLPWIRRPRPLQPAPLAKPEQ</sequence>
<evidence type="ECO:0000313" key="2">
    <source>
        <dbReference type="EMBL" id="PVX30150.1"/>
    </source>
</evidence>
<feature type="transmembrane region" description="Helical" evidence="1">
    <location>
        <begin position="165"/>
        <end position="183"/>
    </location>
</feature>
<dbReference type="EMBL" id="QENQ01000001">
    <property type="protein sequence ID" value="PVX30150.1"/>
    <property type="molecule type" value="Genomic_DNA"/>
</dbReference>
<keyword evidence="3" id="KW-1185">Reference proteome</keyword>
<feature type="transmembrane region" description="Helical" evidence="1">
    <location>
        <begin position="21"/>
        <end position="45"/>
    </location>
</feature>
<feature type="transmembrane region" description="Helical" evidence="1">
    <location>
        <begin position="331"/>
        <end position="356"/>
    </location>
</feature>
<feature type="transmembrane region" description="Helical" evidence="1">
    <location>
        <begin position="301"/>
        <end position="319"/>
    </location>
</feature>
<dbReference type="AlphaFoldDB" id="A0A2U0SFN5"/>
<feature type="transmembrane region" description="Helical" evidence="1">
    <location>
        <begin position="368"/>
        <end position="395"/>
    </location>
</feature>
<reference evidence="2 3" key="1">
    <citation type="submission" date="2018-05" db="EMBL/GenBank/DDBJ databases">
        <title>Description of Sphingomonas pokkalii sp nov, isolated from the rhizosphere of saline tolerant pokkali rice and its draft genome analysis.</title>
        <authorList>
            <person name="Menon R."/>
            <person name="Kumari S."/>
            <person name="Rameshkumar N."/>
        </authorList>
    </citation>
    <scope>NUCLEOTIDE SEQUENCE [LARGE SCALE GENOMIC DNA]</scope>
    <source>
        <strain evidence="2 3">L3B27</strain>
    </source>
</reference>
<feature type="transmembrane region" description="Helical" evidence="1">
    <location>
        <begin position="189"/>
        <end position="211"/>
    </location>
</feature>
<proteinExistence type="predicted"/>
<evidence type="ECO:0000313" key="3">
    <source>
        <dbReference type="Proteomes" id="UP000245890"/>
    </source>
</evidence>
<gene>
    <name evidence="2" type="ORF">DD559_13080</name>
</gene>
<dbReference type="RefSeq" id="WP_116469563.1">
    <property type="nucleotide sequence ID" value="NZ_QENQ01000001.1"/>
</dbReference>
<evidence type="ECO:0008006" key="4">
    <source>
        <dbReference type="Google" id="ProtNLM"/>
    </source>
</evidence>
<feature type="transmembrane region" description="Helical" evidence="1">
    <location>
        <begin position="415"/>
        <end position="436"/>
    </location>
</feature>
<keyword evidence="1" id="KW-0472">Membrane</keyword>
<keyword evidence="1" id="KW-0812">Transmembrane</keyword>
<dbReference type="Proteomes" id="UP000245890">
    <property type="component" value="Unassembled WGS sequence"/>
</dbReference>
<keyword evidence="1" id="KW-1133">Transmembrane helix</keyword>
<accession>A0A2U0SFN5</accession>
<organism evidence="2 3">
    <name type="scientific">Sphingomonas pokkalii</name>
    <dbReference type="NCBI Taxonomy" id="2175090"/>
    <lineage>
        <taxon>Bacteria</taxon>
        <taxon>Pseudomonadati</taxon>
        <taxon>Pseudomonadota</taxon>
        <taxon>Alphaproteobacteria</taxon>
        <taxon>Sphingomonadales</taxon>
        <taxon>Sphingomonadaceae</taxon>
        <taxon>Sphingomonas</taxon>
    </lineage>
</organism>
<feature type="transmembrane region" description="Helical" evidence="1">
    <location>
        <begin position="115"/>
        <end position="137"/>
    </location>
</feature>
<dbReference type="OrthoDB" id="7432019at2"/>
<protein>
    <recommendedName>
        <fullName evidence="4">DUF2029 domain-containing protein</fullName>
    </recommendedName>
</protein>
<feature type="transmembrane region" description="Helical" evidence="1">
    <location>
        <begin position="216"/>
        <end position="236"/>
    </location>
</feature>